<protein>
    <submittedName>
        <fullName evidence="1">Uncharacterized protein</fullName>
    </submittedName>
</protein>
<evidence type="ECO:0000313" key="2">
    <source>
        <dbReference type="Proteomes" id="UP000826656"/>
    </source>
</evidence>
<proteinExistence type="predicted"/>
<organism evidence="1 2">
    <name type="scientific">Solanum tuberosum</name>
    <name type="common">Potato</name>
    <dbReference type="NCBI Taxonomy" id="4113"/>
    <lineage>
        <taxon>Eukaryota</taxon>
        <taxon>Viridiplantae</taxon>
        <taxon>Streptophyta</taxon>
        <taxon>Embryophyta</taxon>
        <taxon>Tracheophyta</taxon>
        <taxon>Spermatophyta</taxon>
        <taxon>Magnoliopsida</taxon>
        <taxon>eudicotyledons</taxon>
        <taxon>Gunneridae</taxon>
        <taxon>Pentapetalae</taxon>
        <taxon>asterids</taxon>
        <taxon>lamiids</taxon>
        <taxon>Solanales</taxon>
        <taxon>Solanaceae</taxon>
        <taxon>Solanoideae</taxon>
        <taxon>Solaneae</taxon>
        <taxon>Solanum</taxon>
    </lineage>
</organism>
<gene>
    <name evidence="1" type="ORF">KY290_017049</name>
</gene>
<reference evidence="1 2" key="1">
    <citation type="journal article" date="2021" name="bioRxiv">
        <title>Chromosome-scale and haplotype-resolved genome assembly of a tetraploid potato cultivar.</title>
        <authorList>
            <person name="Sun H."/>
            <person name="Jiao W.-B."/>
            <person name="Krause K."/>
            <person name="Campoy J.A."/>
            <person name="Goel M."/>
            <person name="Folz-Donahue K."/>
            <person name="Kukat C."/>
            <person name="Huettel B."/>
            <person name="Schneeberger K."/>
        </authorList>
    </citation>
    <scope>NUCLEOTIDE SEQUENCE [LARGE SCALE GENOMIC DNA]</scope>
    <source>
        <strain evidence="1">SolTubOtavaFocal</strain>
        <tissue evidence="1">Leaves</tissue>
    </source>
</reference>
<comment type="caution">
    <text evidence="1">The sequence shown here is derived from an EMBL/GenBank/DDBJ whole genome shotgun (WGS) entry which is preliminary data.</text>
</comment>
<evidence type="ECO:0000313" key="1">
    <source>
        <dbReference type="EMBL" id="KAH0760976.1"/>
    </source>
</evidence>
<accession>A0ABQ7VAA7</accession>
<dbReference type="Proteomes" id="UP000826656">
    <property type="component" value="Unassembled WGS sequence"/>
</dbReference>
<name>A0ABQ7VAA7_SOLTU</name>
<dbReference type="EMBL" id="JAIVGD010000013">
    <property type="protein sequence ID" value="KAH0760976.1"/>
    <property type="molecule type" value="Genomic_DNA"/>
</dbReference>
<sequence length="86" mass="9192">MSSAMNATTLITGHHILDCRHRPNRSRPAYQAYQTDVTKSAGSFPSGHDLERLIQDSIAAALPGAISSALSAFSESENRDDYGQGA</sequence>
<keyword evidence="2" id="KW-1185">Reference proteome</keyword>